<organism evidence="2 3">
    <name type="scientific">Reichenbachiella faecimaris</name>
    <dbReference type="NCBI Taxonomy" id="692418"/>
    <lineage>
        <taxon>Bacteria</taxon>
        <taxon>Pseudomonadati</taxon>
        <taxon>Bacteroidota</taxon>
        <taxon>Cytophagia</taxon>
        <taxon>Cytophagales</taxon>
        <taxon>Reichenbachiellaceae</taxon>
        <taxon>Reichenbachiella</taxon>
    </lineage>
</organism>
<accession>A0A1W2GQR5</accession>
<dbReference type="EMBL" id="FWYF01000005">
    <property type="protein sequence ID" value="SMD38997.1"/>
    <property type="molecule type" value="Genomic_DNA"/>
</dbReference>
<gene>
    <name evidence="2" type="ORF">SAMN04488029_3993</name>
</gene>
<dbReference type="RefSeq" id="WP_221407887.1">
    <property type="nucleotide sequence ID" value="NZ_FWYF01000005.1"/>
</dbReference>
<dbReference type="STRING" id="692418.SAMN04488029_3993"/>
<evidence type="ECO:0000313" key="3">
    <source>
        <dbReference type="Proteomes" id="UP000192472"/>
    </source>
</evidence>
<dbReference type="Gene3D" id="2.60.40.1190">
    <property type="match status" value="1"/>
</dbReference>
<dbReference type="InterPro" id="IPR045670">
    <property type="entry name" value="DUF5916"/>
</dbReference>
<protein>
    <recommendedName>
        <fullName evidence="1">DUF5916 domain-containing protein</fullName>
    </recommendedName>
</protein>
<dbReference type="Proteomes" id="UP000192472">
    <property type="component" value="Unassembled WGS sequence"/>
</dbReference>
<dbReference type="SUPFAM" id="SSF49344">
    <property type="entry name" value="CBD9-like"/>
    <property type="match status" value="1"/>
</dbReference>
<name>A0A1W2GQR5_REIFA</name>
<keyword evidence="3" id="KW-1185">Reference proteome</keyword>
<proteinExistence type="predicted"/>
<evidence type="ECO:0000259" key="1">
    <source>
        <dbReference type="Pfam" id="PF19313"/>
    </source>
</evidence>
<feature type="domain" description="DUF5916" evidence="1">
    <location>
        <begin position="235"/>
        <end position="676"/>
    </location>
</feature>
<evidence type="ECO:0000313" key="2">
    <source>
        <dbReference type="EMBL" id="SMD38997.1"/>
    </source>
</evidence>
<reference evidence="2 3" key="1">
    <citation type="submission" date="2017-04" db="EMBL/GenBank/DDBJ databases">
        <authorList>
            <person name="Afonso C.L."/>
            <person name="Miller P.J."/>
            <person name="Scott M.A."/>
            <person name="Spackman E."/>
            <person name="Goraichik I."/>
            <person name="Dimitrov K.M."/>
            <person name="Suarez D.L."/>
            <person name="Swayne D.E."/>
        </authorList>
    </citation>
    <scope>NUCLEOTIDE SEQUENCE [LARGE SCALE GENOMIC DNA]</scope>
    <source>
        <strain evidence="2 3">DSM 26133</strain>
    </source>
</reference>
<dbReference type="AlphaFoldDB" id="A0A1W2GQR5"/>
<dbReference type="Pfam" id="PF19313">
    <property type="entry name" value="DUF5916"/>
    <property type="match status" value="1"/>
</dbReference>
<dbReference type="CDD" id="cd09618">
    <property type="entry name" value="CBM9_like_2"/>
    <property type="match status" value="1"/>
</dbReference>
<sequence length="745" mass="86181">MTKKLLFTLLMGSAVLTSYGQHLIYHIQKTSSPVRIDGILDEPIWDELEIAQNFNQYFPNDSSMADSKTEIRLTYDDQFLYFSAKMYNQSEDRNYVVSSLRRDYEGDQIDGISFLFDTFQDKTNAFQFGVNSYGAQREGLMAGGFGGTSWSWDNKWYAEAKQYPGFWIAEGAIPFKSLRFKEGKDQWNINFYRQDSEAGEQSTWNKIPRNYSINSLAFTGILQWDQPLKKPGSNISIIPYTAAEVSRDYQNNEQSEPDSKINFGGDAKVAIGSGLNLDLTVNPDFSQVEVDQQVTNLDRFELFFPEKRQFFLENADLFADFGHPYYAKTFFSRRIGIVNDTINRVLRPNKILYGARLSGKLDNNWRLGLLNMQTESIEDINLPGFNYSVAALQRKVFARSNVGAIFVNKQSFDEPNGNPDFDPDHYNRVLGFDYNLASADNKWIGKTMYQQSWDSDSLDSEEYAHAFWLAYQGRKWRVEWAHTIVGENFNAEVGFVPRNGLFRIENILARNFYPKKGIVNFHQTQLYLETLWGDTASSGETVKSDQVMSIDEYLQFQNTSQLSVSVGKRYTYLFIPFDPTNTDGQQLLADSEYSYRFIWTEYTSDQRRTLSYSLVGQAGEYFNGNRYRLGGGLNYRLQPFAAFNVNFNYNKLVMPEPYNSADLVLIGSRIDLTMTKKLFLTSFLQYNTQAENFNINTRLQWRFKPVSDLFIVYTDNYATMDDNQDFVLQEKNRALVVKLTYWLNL</sequence>